<evidence type="ECO:0000313" key="1">
    <source>
        <dbReference type="EMBL" id="CAE6516752.1"/>
    </source>
</evidence>
<evidence type="ECO:0000313" key="2">
    <source>
        <dbReference type="Proteomes" id="UP000601736"/>
    </source>
</evidence>
<accession>A0A8H9DBA0</accession>
<name>A0A8H9DBA0_9PROT</name>
<dbReference type="Proteomes" id="UP000601736">
    <property type="component" value="Unassembled WGS sequence"/>
</dbReference>
<comment type="caution">
    <text evidence="1">The sequence shown here is derived from an EMBL/GenBank/DDBJ whole genome shotgun (WGS) entry which is preliminary data.</text>
</comment>
<dbReference type="EMBL" id="CAJNAP010000052">
    <property type="protein sequence ID" value="CAE6516752.1"/>
    <property type="molecule type" value="Genomic_DNA"/>
</dbReference>
<reference evidence="1" key="1">
    <citation type="submission" date="2021-02" db="EMBL/GenBank/DDBJ databases">
        <authorList>
            <person name="Han P."/>
        </authorList>
    </citation>
    <scope>NUCLEOTIDE SEQUENCE</scope>
    <source>
        <strain evidence="1">Nitrosomonas nitrosa 18-3D</strain>
    </source>
</reference>
<gene>
    <name evidence="1" type="ORF">NMYAN_60136</name>
</gene>
<dbReference type="AlphaFoldDB" id="A0A8H9DBA0"/>
<protein>
    <submittedName>
        <fullName evidence="1">Uncharacterized protein</fullName>
    </submittedName>
</protein>
<sequence length="66" mass="7835">MEHYEASGFLLIALPRISSSLFDHLEKLRNSTNQLTEWWDSGDVERKLKRHPDIARRYPDILNIKI</sequence>
<organism evidence="1 2">
    <name type="scientific">Nitrosomonas nitrosa</name>
    <dbReference type="NCBI Taxonomy" id="52442"/>
    <lineage>
        <taxon>Bacteria</taxon>
        <taxon>Pseudomonadati</taxon>
        <taxon>Pseudomonadota</taxon>
        <taxon>Betaproteobacteria</taxon>
        <taxon>Nitrosomonadales</taxon>
        <taxon>Nitrosomonadaceae</taxon>
        <taxon>Nitrosomonas</taxon>
    </lineage>
</organism>
<proteinExistence type="predicted"/>